<reference evidence="4" key="1">
    <citation type="submission" date="2020-12" db="UniProtKB">
        <authorList>
            <consortium name="WormBaseParasite"/>
        </authorList>
    </citation>
    <scope>IDENTIFICATION</scope>
    <source>
        <strain evidence="4">MHco3</strain>
    </source>
</reference>
<dbReference type="WBParaSite" id="HCON_00121970-00001">
    <property type="protein sequence ID" value="HCON_00121970-00001"/>
    <property type="gene ID" value="HCON_00121970"/>
</dbReference>
<protein>
    <submittedName>
        <fullName evidence="4">Uncharacterized protein</fullName>
    </submittedName>
</protein>
<keyword evidence="3" id="KW-1185">Reference proteome</keyword>
<feature type="coiled-coil region" evidence="1">
    <location>
        <begin position="73"/>
        <end position="240"/>
    </location>
</feature>
<evidence type="ECO:0000256" key="1">
    <source>
        <dbReference type="SAM" id="Coils"/>
    </source>
</evidence>
<feature type="coiled-coil region" evidence="1">
    <location>
        <begin position="270"/>
        <end position="420"/>
    </location>
</feature>
<dbReference type="AlphaFoldDB" id="A0A7I4YQQ0"/>
<feature type="compositionally biased region" description="Polar residues" evidence="2">
    <location>
        <begin position="54"/>
        <end position="68"/>
    </location>
</feature>
<evidence type="ECO:0000313" key="3">
    <source>
        <dbReference type="Proteomes" id="UP000025227"/>
    </source>
</evidence>
<evidence type="ECO:0000313" key="4">
    <source>
        <dbReference type="WBParaSite" id="HCON_00121970-00001"/>
    </source>
</evidence>
<organism evidence="3 4">
    <name type="scientific">Haemonchus contortus</name>
    <name type="common">Barber pole worm</name>
    <dbReference type="NCBI Taxonomy" id="6289"/>
    <lineage>
        <taxon>Eukaryota</taxon>
        <taxon>Metazoa</taxon>
        <taxon>Ecdysozoa</taxon>
        <taxon>Nematoda</taxon>
        <taxon>Chromadorea</taxon>
        <taxon>Rhabditida</taxon>
        <taxon>Rhabditina</taxon>
        <taxon>Rhabditomorpha</taxon>
        <taxon>Strongyloidea</taxon>
        <taxon>Trichostrongylidae</taxon>
        <taxon>Haemonchus</taxon>
    </lineage>
</organism>
<dbReference type="OrthoDB" id="5872854at2759"/>
<feature type="region of interest" description="Disordered" evidence="2">
    <location>
        <begin position="49"/>
        <end position="68"/>
    </location>
</feature>
<dbReference type="OMA" id="KEALFIM"/>
<feature type="coiled-coil region" evidence="1">
    <location>
        <begin position="499"/>
        <end position="694"/>
    </location>
</feature>
<dbReference type="Proteomes" id="UP000025227">
    <property type="component" value="Unplaced"/>
</dbReference>
<proteinExistence type="predicted"/>
<accession>A0A7I4YQQ0</accession>
<keyword evidence="1" id="KW-0175">Coiled coil</keyword>
<evidence type="ECO:0000256" key="2">
    <source>
        <dbReference type="SAM" id="MobiDB-lite"/>
    </source>
</evidence>
<name>A0A7I4YQQ0_HAECO</name>
<sequence>MLNIPDSILPDGIVSAEQTLPAPLISSNDQISATAAARALFTNRFNHTRPSDSAACSNGKSTVEAPNSPNYRELLYEREVKRLQSQLNETEDQLVKVELEQSETKKKIEILIEEISRKNARIRDLERNEKSHLRAQEDMETKLTTMKKQVDQMQRHHEIQREKLVVCKENEDKWEAKRADLEETLNNKNNSVLLLERKLRDANDELLNRSKDLKSAELECTRLQRELEELSKSNDLQREEYQASVADWRNRFEKTMADQLSSCVADIERNANVAREIRAKTEEIERLQQLLENEKQHVESVVKECTDKSREADAMKSKLERLEAELARRDELERRTVCNRCENMVNVKEKEEQNGEEKEEELIELNSARARIDRLESELFEREQLLSKKNEELDDMLSEKKKVDLEREEAMNELERKTESLKEALFIMDGLREGITEVMVGSDSGMPKGIEEEVHSQLSRITMVVQEYDRRFKHLETYLTEEDRQQRWPAYGVDLTETIKDLQYRLFAANQKIAAYEKEKVDWKDSMQQLKNREELAKHKNSELTNEVNNRLRELDGLKEEKVQLEKMISGYRSELESKSVQLENITKSVEELRKDNTLLLQLIATSKEEYDNERKLSKQQEDQHLMENEQLRSLSMKKEEEMRILREKISSFEKELKPCKEENVQLRLKVSSLAEENENYKVATDKLKSVEIESYAESNASKTNSMLQLSRQRFHSAPTSPRCGYANHDPSAILTTRNSVKGEDNLRIGVAHEKVLRAHRFLKRTSFYQISRIQTGSKHN</sequence>